<accession>A0AAE6BPS9</accession>
<dbReference type="Proteomes" id="UP000298646">
    <property type="component" value="Chromosome linear"/>
</dbReference>
<evidence type="ECO:0008006" key="3">
    <source>
        <dbReference type="Google" id="ProtNLM"/>
    </source>
</evidence>
<sequence length="145" mass="15288">MATTKKLLIQFGDGAEPEVFAHSCTINTSQDFTIEATMTESTDPNCENPDAPGWVLRSVDTLSANINGAGTADPVSYGVLRQKMLSGEPFNVRVLVDLPKAQGGGWYAGRYVMSSLGLAKEGKGYLSSTVALQSDGVVAWVEAAA</sequence>
<dbReference type="InterPro" id="IPR011855">
    <property type="entry name" value="Phgtail_TP901_1"/>
</dbReference>
<name>A0AAE6BPS9_AGRTU</name>
<organism evidence="1 2">
    <name type="scientific">Agrobacterium tumefaciens</name>
    <dbReference type="NCBI Taxonomy" id="358"/>
    <lineage>
        <taxon>Bacteria</taxon>
        <taxon>Pseudomonadati</taxon>
        <taxon>Pseudomonadota</taxon>
        <taxon>Alphaproteobacteria</taxon>
        <taxon>Hyphomicrobiales</taxon>
        <taxon>Rhizobiaceae</taxon>
        <taxon>Rhizobium/Agrobacterium group</taxon>
        <taxon>Agrobacterium</taxon>
        <taxon>Agrobacterium tumefaciens complex</taxon>
    </lineage>
</organism>
<dbReference type="EMBL" id="CP039908">
    <property type="protein sequence ID" value="QCM02048.1"/>
    <property type="molecule type" value="Genomic_DNA"/>
</dbReference>
<gene>
    <name evidence="1" type="ORF">CFBP6624_17690</name>
</gene>
<dbReference type="AlphaFoldDB" id="A0AAE6BPS9"/>
<reference evidence="1 2" key="1">
    <citation type="submission" date="2019-04" db="EMBL/GenBank/DDBJ databases">
        <title>Complete genome sequence of Agrobacterium tumefaciens CFBP6624.</title>
        <authorList>
            <person name="Haryono M."/>
            <person name="Lin Y.-C."/>
            <person name="Lai E.-M."/>
            <person name="Kuo C.-H."/>
        </authorList>
    </citation>
    <scope>NUCLEOTIDE SEQUENCE [LARGE SCALE GENOMIC DNA]</scope>
    <source>
        <strain evidence="1 2">CFBP6624</strain>
    </source>
</reference>
<evidence type="ECO:0000313" key="1">
    <source>
        <dbReference type="EMBL" id="QCM02048.1"/>
    </source>
</evidence>
<evidence type="ECO:0000313" key="2">
    <source>
        <dbReference type="Proteomes" id="UP000298646"/>
    </source>
</evidence>
<proteinExistence type="predicted"/>
<dbReference type="Pfam" id="PF06199">
    <property type="entry name" value="Phage_tail_2"/>
    <property type="match status" value="1"/>
</dbReference>
<protein>
    <recommendedName>
        <fullName evidence="3">Phage tail protein</fullName>
    </recommendedName>
</protein>
<dbReference type="RefSeq" id="WP_137086730.1">
    <property type="nucleotide sequence ID" value="NZ_CP039908.1"/>
</dbReference>